<feature type="binding site" evidence="12">
    <location>
        <begin position="16"/>
        <end position="21"/>
    </location>
    <ligand>
        <name>GTP</name>
        <dbReference type="ChEBI" id="CHEBI:37565"/>
    </ligand>
</feature>
<dbReference type="InterPro" id="IPR035654">
    <property type="entry name" value="LepA_IV"/>
</dbReference>
<evidence type="ECO:0000256" key="4">
    <source>
        <dbReference type="ARBA" id="ARBA00022801"/>
    </source>
</evidence>
<comment type="function">
    <text evidence="9 12">Required for accurate and efficient protein synthesis under certain stress conditions. May act as a fidelity factor of the translation reaction, by catalyzing a one-codon backward translocation of tRNAs on improperly translocated ribosomes. Back-translocation proceeds from a post-translocation (POST) complex to a pre-translocation (PRE) complex, thus giving elongation factor G a second chance to translocate the tRNAs correctly. Binds to ribosomes in a GTP-dependent manner.</text>
</comment>
<gene>
    <name evidence="12" type="primary">lepA</name>
    <name evidence="14" type="ORF">A2619_00705</name>
</gene>
<evidence type="ECO:0000256" key="7">
    <source>
        <dbReference type="ARBA" id="ARBA00023136"/>
    </source>
</evidence>
<dbReference type="PROSITE" id="PS51722">
    <property type="entry name" value="G_TR_2"/>
    <property type="match status" value="1"/>
</dbReference>
<accession>A0A1F4X8D7</accession>
<dbReference type="Pfam" id="PF00679">
    <property type="entry name" value="EFG_C"/>
    <property type="match status" value="1"/>
</dbReference>
<dbReference type="GO" id="GO:0003746">
    <property type="term" value="F:translation elongation factor activity"/>
    <property type="evidence" value="ECO:0007669"/>
    <property type="project" value="UniProtKB-UniRule"/>
</dbReference>
<dbReference type="InterPro" id="IPR000795">
    <property type="entry name" value="T_Tr_GTP-bd_dom"/>
</dbReference>
<dbReference type="GO" id="GO:0005525">
    <property type="term" value="F:GTP binding"/>
    <property type="evidence" value="ECO:0007669"/>
    <property type="project" value="UniProtKB-UniRule"/>
</dbReference>
<dbReference type="EMBL" id="MEWG01000009">
    <property type="protein sequence ID" value="OGC77965.1"/>
    <property type="molecule type" value="Genomic_DNA"/>
</dbReference>
<dbReference type="PANTHER" id="PTHR43512">
    <property type="entry name" value="TRANSLATION FACTOR GUF1-RELATED"/>
    <property type="match status" value="1"/>
</dbReference>
<comment type="similarity">
    <text evidence="1 12">Belongs to the TRAFAC class translation factor GTPase superfamily. Classic translation factor GTPase family. LepA subfamily.</text>
</comment>
<dbReference type="SMART" id="SM00838">
    <property type="entry name" value="EFG_C"/>
    <property type="match status" value="1"/>
</dbReference>
<dbReference type="FunFam" id="3.40.50.300:FF:000078">
    <property type="entry name" value="Elongation factor 4"/>
    <property type="match status" value="1"/>
</dbReference>
<dbReference type="FunFam" id="3.30.70.870:FF:000004">
    <property type="entry name" value="Translation factor GUF1, mitochondrial"/>
    <property type="match status" value="1"/>
</dbReference>
<dbReference type="HAMAP" id="MF_00071">
    <property type="entry name" value="LepA"/>
    <property type="match status" value="1"/>
</dbReference>
<dbReference type="Proteomes" id="UP000176815">
    <property type="component" value="Unassembled WGS sequence"/>
</dbReference>
<dbReference type="InterPro" id="IPR038363">
    <property type="entry name" value="LepA_C_sf"/>
</dbReference>
<comment type="catalytic activity">
    <reaction evidence="8 12">
        <text>GTP + H2O = GDP + phosphate + H(+)</text>
        <dbReference type="Rhea" id="RHEA:19669"/>
        <dbReference type="ChEBI" id="CHEBI:15377"/>
        <dbReference type="ChEBI" id="CHEBI:15378"/>
        <dbReference type="ChEBI" id="CHEBI:37565"/>
        <dbReference type="ChEBI" id="CHEBI:43474"/>
        <dbReference type="ChEBI" id="CHEBI:58189"/>
        <dbReference type="EC" id="3.6.5.n1"/>
    </reaction>
</comment>
<dbReference type="FunFam" id="3.30.70.240:FF:000007">
    <property type="entry name" value="Translation factor GUF1, mitochondrial"/>
    <property type="match status" value="1"/>
</dbReference>
<dbReference type="CDD" id="cd03709">
    <property type="entry name" value="lepA_C"/>
    <property type="match status" value="1"/>
</dbReference>
<comment type="similarity">
    <text evidence="10">Belongs to the GTP-binding elongation factor family. LepA subfamily.</text>
</comment>
<comment type="caution">
    <text evidence="14">The sequence shown here is derived from an EMBL/GenBank/DDBJ whole genome shotgun (WGS) entry which is preliminary data.</text>
</comment>
<evidence type="ECO:0000256" key="6">
    <source>
        <dbReference type="ARBA" id="ARBA00023134"/>
    </source>
</evidence>
<keyword evidence="14" id="KW-0251">Elongation factor</keyword>
<organism evidence="14 15">
    <name type="scientific">candidate division WWE3 bacterium RIFOXYD1_FULL_39_9</name>
    <dbReference type="NCBI Taxonomy" id="1802649"/>
    <lineage>
        <taxon>Bacteria</taxon>
        <taxon>Katanobacteria</taxon>
    </lineage>
</organism>
<keyword evidence="7 12" id="KW-0472">Membrane</keyword>
<keyword evidence="6 12" id="KW-0342">GTP-binding</keyword>
<evidence type="ECO:0000313" key="15">
    <source>
        <dbReference type="Proteomes" id="UP000176815"/>
    </source>
</evidence>
<dbReference type="AlphaFoldDB" id="A0A1F4X8D7"/>
<dbReference type="InterPro" id="IPR006297">
    <property type="entry name" value="EF-4"/>
</dbReference>
<dbReference type="InterPro" id="IPR035647">
    <property type="entry name" value="EFG_III/V"/>
</dbReference>
<sequence>MEQKNIRNFCIIAHIDHGKSTLADRFLEITHTIDKRKMVSQTLDSMDLEREKGITIKLKAVRMDYTFENTDYQLNLIDTPGHVDFSYEVSRSLAACEGAILVVDVTQGIQAQTVSNVYKALDANLTIIPVLNKIDIAPGETEKVANELVSTFGFKKEEILEVSAKTGEGVEALLHRAIQRVPSPQGSHSNTLRALVFDSFYHEYLGVVAVIKVVDGTLSSDLISKRGKIKFLATGVVSVPEEIGVFRPERHSAKVLETGEVGYLATGLKDIHAVRVGDTVALENETVEQLPGYKEIKPFVFISMYPIENDKFTQLREALEKLSLSDAALSYEPENNSALGFGFRCGFLGLLHGDIVQERLEREYALELISTTPTVEYKVFLTNGEIQYIRDPSSMPDRARIQTLEEPWIKLNIVSPSEYVGNILNLCNDRRGILVKMEYPSEKNVVFEYELPLSELVYNFFDDLKSTSAGYASLDYDFSGYKAVNAVKMDILVHNQVVDPLSHIVLTSKAEDIGRSLLKKLKEIIPRQQFKVSLQAAIGGKIVAREDIPALRKNVLAKMSGGHRERKDKLLEEQKKGKARLKKFGKVEIPQEAFRQILQS</sequence>
<evidence type="ECO:0000259" key="13">
    <source>
        <dbReference type="PROSITE" id="PS51722"/>
    </source>
</evidence>
<evidence type="ECO:0000256" key="1">
    <source>
        <dbReference type="ARBA" id="ARBA00005454"/>
    </source>
</evidence>
<evidence type="ECO:0000256" key="10">
    <source>
        <dbReference type="ARBA" id="ARBA00061052"/>
    </source>
</evidence>
<comment type="subcellular location">
    <subcellularLocation>
        <location evidence="12">Cell membrane</location>
        <topology evidence="12">Peripheral membrane protein</topology>
        <orientation evidence="12">Cytoplasmic side</orientation>
    </subcellularLocation>
</comment>
<evidence type="ECO:0000256" key="8">
    <source>
        <dbReference type="ARBA" id="ARBA00050293"/>
    </source>
</evidence>
<dbReference type="PROSITE" id="PS00301">
    <property type="entry name" value="G_TR_1"/>
    <property type="match status" value="1"/>
</dbReference>
<dbReference type="Gene3D" id="3.30.70.240">
    <property type="match status" value="1"/>
</dbReference>
<dbReference type="Gene3D" id="3.30.70.870">
    <property type="entry name" value="Elongation Factor G (Translational Gtpase), domain 3"/>
    <property type="match status" value="1"/>
</dbReference>
<dbReference type="InterPro" id="IPR013842">
    <property type="entry name" value="LepA_CTD"/>
</dbReference>
<dbReference type="Pfam" id="PF00009">
    <property type="entry name" value="GTP_EFTU"/>
    <property type="match status" value="1"/>
</dbReference>
<dbReference type="Gene3D" id="2.40.30.10">
    <property type="entry name" value="Translation factors"/>
    <property type="match status" value="1"/>
</dbReference>
<dbReference type="NCBIfam" id="TIGR01393">
    <property type="entry name" value="lepA"/>
    <property type="match status" value="1"/>
</dbReference>
<evidence type="ECO:0000256" key="11">
    <source>
        <dbReference type="ARBA" id="ARBA00066744"/>
    </source>
</evidence>
<dbReference type="InterPro" id="IPR005225">
    <property type="entry name" value="Small_GTP-bd"/>
</dbReference>
<evidence type="ECO:0000256" key="2">
    <source>
        <dbReference type="ARBA" id="ARBA00022475"/>
    </source>
</evidence>
<dbReference type="SUPFAM" id="SSF54980">
    <property type="entry name" value="EF-G C-terminal domain-like"/>
    <property type="match status" value="2"/>
</dbReference>
<proteinExistence type="inferred from homology"/>
<dbReference type="FunFam" id="3.30.70.2570:FF:000001">
    <property type="entry name" value="Translation factor GUF1, mitochondrial"/>
    <property type="match status" value="1"/>
</dbReference>
<dbReference type="InterPro" id="IPR027417">
    <property type="entry name" value="P-loop_NTPase"/>
</dbReference>
<evidence type="ECO:0000256" key="9">
    <source>
        <dbReference type="ARBA" id="ARBA00057626"/>
    </source>
</evidence>
<dbReference type="InterPro" id="IPR031157">
    <property type="entry name" value="G_TR_CS"/>
</dbReference>
<evidence type="ECO:0000313" key="14">
    <source>
        <dbReference type="EMBL" id="OGC77965.1"/>
    </source>
</evidence>
<dbReference type="Gene3D" id="3.30.70.2570">
    <property type="entry name" value="Elongation factor 4, C-terminal domain"/>
    <property type="match status" value="1"/>
</dbReference>
<dbReference type="EC" id="3.6.5.n1" evidence="11 12"/>
<dbReference type="PANTHER" id="PTHR43512:SF4">
    <property type="entry name" value="TRANSLATION FACTOR GUF1 HOMOLOG, CHLOROPLASTIC"/>
    <property type="match status" value="1"/>
</dbReference>
<dbReference type="PRINTS" id="PR00315">
    <property type="entry name" value="ELONGATNFCT"/>
</dbReference>
<reference evidence="14 15" key="1">
    <citation type="journal article" date="2016" name="Nat. Commun.">
        <title>Thousands of microbial genomes shed light on interconnected biogeochemical processes in an aquifer system.</title>
        <authorList>
            <person name="Anantharaman K."/>
            <person name="Brown C.T."/>
            <person name="Hug L.A."/>
            <person name="Sharon I."/>
            <person name="Castelle C.J."/>
            <person name="Probst A.J."/>
            <person name="Thomas B.C."/>
            <person name="Singh A."/>
            <person name="Wilkins M.J."/>
            <person name="Karaoz U."/>
            <person name="Brodie E.L."/>
            <person name="Williams K.H."/>
            <person name="Hubbard S.S."/>
            <person name="Banfield J.F."/>
        </authorList>
    </citation>
    <scope>NUCLEOTIDE SEQUENCE [LARGE SCALE GENOMIC DNA]</scope>
</reference>
<feature type="domain" description="Tr-type G" evidence="13">
    <location>
        <begin position="4"/>
        <end position="185"/>
    </location>
</feature>
<dbReference type="GO" id="GO:0045727">
    <property type="term" value="P:positive regulation of translation"/>
    <property type="evidence" value="ECO:0007669"/>
    <property type="project" value="UniProtKB-UniRule"/>
</dbReference>
<dbReference type="GO" id="GO:0043022">
    <property type="term" value="F:ribosome binding"/>
    <property type="evidence" value="ECO:0007669"/>
    <property type="project" value="UniProtKB-UniRule"/>
</dbReference>
<protein>
    <recommendedName>
        <fullName evidence="11 12">Elongation factor 4</fullName>
        <shortName evidence="12">EF-4</shortName>
        <ecNumber evidence="11 12">3.6.5.n1</ecNumber>
    </recommendedName>
    <alternativeName>
        <fullName evidence="12">Ribosomal back-translocase LepA</fullName>
    </alternativeName>
</protein>
<dbReference type="GO" id="GO:0005886">
    <property type="term" value="C:plasma membrane"/>
    <property type="evidence" value="ECO:0007669"/>
    <property type="project" value="UniProtKB-SubCell"/>
</dbReference>
<dbReference type="GO" id="GO:0003924">
    <property type="term" value="F:GTPase activity"/>
    <property type="evidence" value="ECO:0007669"/>
    <property type="project" value="UniProtKB-UniRule"/>
</dbReference>
<evidence type="ECO:0000256" key="5">
    <source>
        <dbReference type="ARBA" id="ARBA00022917"/>
    </source>
</evidence>
<dbReference type="SUPFAM" id="SSF52540">
    <property type="entry name" value="P-loop containing nucleoside triphosphate hydrolases"/>
    <property type="match status" value="1"/>
</dbReference>
<keyword evidence="3 12" id="KW-0547">Nucleotide-binding</keyword>
<dbReference type="InterPro" id="IPR000640">
    <property type="entry name" value="EFG_V-like"/>
</dbReference>
<dbReference type="CDD" id="cd01890">
    <property type="entry name" value="LepA"/>
    <property type="match status" value="1"/>
</dbReference>
<name>A0A1F4X8D7_UNCKA</name>
<dbReference type="Gene3D" id="3.40.50.300">
    <property type="entry name" value="P-loop containing nucleotide triphosphate hydrolases"/>
    <property type="match status" value="1"/>
</dbReference>
<evidence type="ECO:0000256" key="12">
    <source>
        <dbReference type="HAMAP-Rule" id="MF_00071"/>
    </source>
</evidence>
<dbReference type="Pfam" id="PF06421">
    <property type="entry name" value="LepA_C"/>
    <property type="match status" value="1"/>
</dbReference>
<evidence type="ECO:0000256" key="3">
    <source>
        <dbReference type="ARBA" id="ARBA00022741"/>
    </source>
</evidence>
<keyword evidence="5 12" id="KW-0648">Protein biosynthesis</keyword>
<dbReference type="NCBIfam" id="TIGR00231">
    <property type="entry name" value="small_GTP"/>
    <property type="match status" value="1"/>
</dbReference>
<dbReference type="CDD" id="cd16260">
    <property type="entry name" value="EF4_III"/>
    <property type="match status" value="1"/>
</dbReference>
<feature type="binding site" evidence="12">
    <location>
        <begin position="132"/>
        <end position="135"/>
    </location>
    <ligand>
        <name>GTP</name>
        <dbReference type="ChEBI" id="CHEBI:37565"/>
    </ligand>
</feature>
<dbReference type="SUPFAM" id="SSF50447">
    <property type="entry name" value="Translation proteins"/>
    <property type="match status" value="1"/>
</dbReference>
<dbReference type="InterPro" id="IPR009000">
    <property type="entry name" value="Transl_B-barrel_sf"/>
</dbReference>
<keyword evidence="4 12" id="KW-0378">Hydrolase</keyword>
<keyword evidence="2 12" id="KW-1003">Cell membrane</keyword>